<dbReference type="EMBL" id="PGEZ01000001">
    <property type="protein sequence ID" value="PJJ56883.1"/>
    <property type="molecule type" value="Genomic_DNA"/>
</dbReference>
<name>A0A0B2BM56_9ACTN</name>
<dbReference type="InterPro" id="IPR012338">
    <property type="entry name" value="Beta-lactam/transpept-like"/>
</dbReference>
<dbReference type="InterPro" id="IPR001466">
    <property type="entry name" value="Beta-lactam-related"/>
</dbReference>
<sequence length="344" mass="35615">MSRRTAIAAAVVAVSVLAGVLLGPHRPDRGEPSGDPAILAVAEPHLGPGRHAVSIALVDGDRTRFAQLGASPDTAYEIGSVTKTMTALLLADAAERGEVSLDQPVGDLLPLEGSPVAEVTPGELSSHRSGLPRVGGGVVDRIRSAIEVLRHRNPYDATPSEVVEEARGVSLDDRGTFAYSNLGPALLGQALAAAAGTDYRTLLRTRLLEPLDLTGTTVPRDAEDVDGHGLAASGRAEEPWALDGDAPAGGVRSTSEDMAAYLRAILDGEAPGTSALEPRWDADDDRIGLAWFTDSDGIVRHNGATGGYEAAVLLDPARDRGVVVLADTAVGVDEIGRAVLEEAS</sequence>
<dbReference type="Pfam" id="PF00144">
    <property type="entry name" value="Beta-lactamase"/>
    <property type="match status" value="1"/>
</dbReference>
<organism evidence="2 3">
    <name type="scientific">Mumia flava</name>
    <dbReference type="NCBI Taxonomy" id="1348852"/>
    <lineage>
        <taxon>Bacteria</taxon>
        <taxon>Bacillati</taxon>
        <taxon>Actinomycetota</taxon>
        <taxon>Actinomycetes</taxon>
        <taxon>Propionibacteriales</taxon>
        <taxon>Nocardioidaceae</taxon>
        <taxon>Mumia</taxon>
    </lineage>
</organism>
<dbReference type="RefSeq" id="WP_039342926.1">
    <property type="nucleotide sequence ID" value="NZ_PGEZ01000001.1"/>
</dbReference>
<dbReference type="Gene3D" id="3.40.710.10">
    <property type="entry name" value="DD-peptidase/beta-lactamase superfamily"/>
    <property type="match status" value="1"/>
</dbReference>
<dbReference type="SUPFAM" id="SSF56601">
    <property type="entry name" value="beta-lactamase/transpeptidase-like"/>
    <property type="match status" value="1"/>
</dbReference>
<comment type="caution">
    <text evidence="2">The sequence shown here is derived from an EMBL/GenBank/DDBJ whole genome shotgun (WGS) entry which is preliminary data.</text>
</comment>
<gene>
    <name evidence="2" type="ORF">CLV56_1098</name>
</gene>
<protein>
    <submittedName>
        <fullName evidence="2">CubicO group peptidase (Beta-lactamase class C family)</fullName>
    </submittedName>
</protein>
<evidence type="ECO:0000313" key="3">
    <source>
        <dbReference type="Proteomes" id="UP000230842"/>
    </source>
</evidence>
<dbReference type="Proteomes" id="UP000230842">
    <property type="component" value="Unassembled WGS sequence"/>
</dbReference>
<dbReference type="InterPro" id="IPR050491">
    <property type="entry name" value="AmpC-like"/>
</dbReference>
<dbReference type="OrthoDB" id="3171327at2"/>
<dbReference type="AlphaFoldDB" id="A0A0B2BM56"/>
<proteinExistence type="predicted"/>
<dbReference type="PANTHER" id="PTHR46825">
    <property type="entry name" value="D-ALANYL-D-ALANINE-CARBOXYPEPTIDASE/ENDOPEPTIDASE AMPH"/>
    <property type="match status" value="1"/>
</dbReference>
<accession>A0A0B2BM56</accession>
<feature type="domain" description="Beta-lactamase-related" evidence="1">
    <location>
        <begin position="49"/>
        <end position="332"/>
    </location>
</feature>
<dbReference type="PANTHER" id="PTHR46825:SF9">
    <property type="entry name" value="BETA-LACTAMASE-RELATED DOMAIN-CONTAINING PROTEIN"/>
    <property type="match status" value="1"/>
</dbReference>
<evidence type="ECO:0000259" key="1">
    <source>
        <dbReference type="Pfam" id="PF00144"/>
    </source>
</evidence>
<keyword evidence="3" id="KW-1185">Reference proteome</keyword>
<evidence type="ECO:0000313" key="2">
    <source>
        <dbReference type="EMBL" id="PJJ56883.1"/>
    </source>
</evidence>
<reference evidence="2 3" key="1">
    <citation type="submission" date="2017-11" db="EMBL/GenBank/DDBJ databases">
        <title>Genomic Encyclopedia of Archaeal and Bacterial Type Strains, Phase II (KMG-II): From Individual Species to Whole Genera.</title>
        <authorList>
            <person name="Goeker M."/>
        </authorList>
    </citation>
    <scope>NUCLEOTIDE SEQUENCE [LARGE SCALE GENOMIC DNA]</scope>
    <source>
        <strain evidence="2 3">DSM 27763</strain>
    </source>
</reference>